<name>A0ABS2MTK7_9FIRM</name>
<sequence>MNRNIDVLGKELLAVRFNLIPLMPEIELGGSVLDEINEFARLTKDGVIVLNKDHPGYEIAKRRMMKIVKMKDYEISFSINYLNEKKSDEPMRELYRTMLIFERDRRSIKKGR</sequence>
<evidence type="ECO:0000313" key="2">
    <source>
        <dbReference type="Proteomes" id="UP000767854"/>
    </source>
</evidence>
<dbReference type="RefSeq" id="WP_204665152.1">
    <property type="nucleotide sequence ID" value="NZ_JAFBDT010000028.1"/>
</dbReference>
<accession>A0ABS2MTK7</accession>
<evidence type="ECO:0000313" key="1">
    <source>
        <dbReference type="EMBL" id="MBM7562725.1"/>
    </source>
</evidence>
<proteinExistence type="predicted"/>
<keyword evidence="2" id="KW-1185">Reference proteome</keyword>
<organism evidence="1 2">
    <name type="scientific">Fusibacter tunisiensis</name>
    <dbReference type="NCBI Taxonomy" id="1008308"/>
    <lineage>
        <taxon>Bacteria</taxon>
        <taxon>Bacillati</taxon>
        <taxon>Bacillota</taxon>
        <taxon>Clostridia</taxon>
        <taxon>Eubacteriales</taxon>
        <taxon>Eubacteriales Family XII. Incertae Sedis</taxon>
        <taxon>Fusibacter</taxon>
    </lineage>
</organism>
<reference evidence="1 2" key="1">
    <citation type="submission" date="2021-01" db="EMBL/GenBank/DDBJ databases">
        <title>Genomic Encyclopedia of Type Strains, Phase IV (KMG-IV): sequencing the most valuable type-strain genomes for metagenomic binning, comparative biology and taxonomic classification.</title>
        <authorList>
            <person name="Goeker M."/>
        </authorList>
    </citation>
    <scope>NUCLEOTIDE SEQUENCE [LARGE SCALE GENOMIC DNA]</scope>
    <source>
        <strain evidence="1 2">DSM 24436</strain>
    </source>
</reference>
<dbReference type="Proteomes" id="UP000767854">
    <property type="component" value="Unassembled WGS sequence"/>
</dbReference>
<dbReference type="EMBL" id="JAFBDT010000028">
    <property type="protein sequence ID" value="MBM7562725.1"/>
    <property type="molecule type" value="Genomic_DNA"/>
</dbReference>
<protein>
    <submittedName>
        <fullName evidence="1">Uncharacterized protein</fullName>
    </submittedName>
</protein>
<gene>
    <name evidence="1" type="ORF">JOC49_002286</name>
</gene>
<comment type="caution">
    <text evidence="1">The sequence shown here is derived from an EMBL/GenBank/DDBJ whole genome shotgun (WGS) entry which is preliminary data.</text>
</comment>